<sequence>MARSTRKWERLLTGKSDDPWSNIMPSPSGPRLSGRLVAESRPWEIFRALDHLGRRILFLVHNRASTSGVTLPKIAGLDVEARVRSEDDKGILSVTLENADNADIFTRFTDDIIETVAAAGDEVTAVQSFVGRTWKWHDLLKGGRKPTLSREVQLGLIGELWTLLNIIAPSRGLDTAVMGWRGSQRAPKDFELSDLCIECKARGAASRNKVRITSEHQLDDVSGHRVILLVHTFASSSKEDVGTLDLHEIVMQVRSAITSNAPQASNAFEAALEDAGHDDTHEYEVLVLHRAFDAYHVRDGFPRIVPGAFPDGPVEVAYDLPLADLSAFHMSERDFNDRLAGKD</sequence>
<protein>
    <submittedName>
        <fullName evidence="1">PD-(D/E)XK motif protein</fullName>
    </submittedName>
</protein>
<comment type="caution">
    <text evidence="1">The sequence shown here is derived from an EMBL/GenBank/DDBJ whole genome shotgun (WGS) entry which is preliminary data.</text>
</comment>
<dbReference type="RefSeq" id="WP_311691942.1">
    <property type="nucleotide sequence ID" value="NZ_JAVRHL010000003.1"/>
</dbReference>
<dbReference type="InterPro" id="IPR025534">
    <property type="entry name" value="DUF4420"/>
</dbReference>
<dbReference type="Pfam" id="PF14390">
    <property type="entry name" value="DUF4420"/>
    <property type="match status" value="1"/>
</dbReference>
<keyword evidence="2" id="KW-1185">Reference proteome</keyword>
<dbReference type="Proteomes" id="UP001265259">
    <property type="component" value="Unassembled WGS sequence"/>
</dbReference>
<dbReference type="EMBL" id="JAVRHL010000003">
    <property type="protein sequence ID" value="MDT0683415.1"/>
    <property type="molecule type" value="Genomic_DNA"/>
</dbReference>
<proteinExistence type="predicted"/>
<name>A0ABU3DI92_9RHOB</name>
<reference evidence="1 2" key="1">
    <citation type="submission" date="2023-09" db="EMBL/GenBank/DDBJ databases">
        <authorList>
            <person name="Rey-Velasco X."/>
        </authorList>
    </citation>
    <scope>NUCLEOTIDE SEQUENCE [LARGE SCALE GENOMIC DNA]</scope>
    <source>
        <strain evidence="1 2">F158</strain>
    </source>
</reference>
<gene>
    <name evidence="1" type="ORF">RM543_12020</name>
</gene>
<accession>A0ABU3DI92</accession>
<evidence type="ECO:0000313" key="2">
    <source>
        <dbReference type="Proteomes" id="UP001265259"/>
    </source>
</evidence>
<organism evidence="1 2">
    <name type="scientific">Tropicimonas omnivorans</name>
    <dbReference type="NCBI Taxonomy" id="3075590"/>
    <lineage>
        <taxon>Bacteria</taxon>
        <taxon>Pseudomonadati</taxon>
        <taxon>Pseudomonadota</taxon>
        <taxon>Alphaproteobacteria</taxon>
        <taxon>Rhodobacterales</taxon>
        <taxon>Roseobacteraceae</taxon>
        <taxon>Tropicimonas</taxon>
    </lineage>
</organism>
<evidence type="ECO:0000313" key="1">
    <source>
        <dbReference type="EMBL" id="MDT0683415.1"/>
    </source>
</evidence>